<feature type="compositionally biased region" description="Polar residues" evidence="1">
    <location>
        <begin position="255"/>
        <end position="273"/>
    </location>
</feature>
<evidence type="ECO:0000313" key="4">
    <source>
        <dbReference type="Proteomes" id="UP000467840"/>
    </source>
</evidence>
<feature type="compositionally biased region" description="Polar residues" evidence="1">
    <location>
        <begin position="347"/>
        <end position="373"/>
    </location>
</feature>
<feature type="compositionally biased region" description="Polar residues" evidence="1">
    <location>
        <begin position="189"/>
        <end position="207"/>
    </location>
</feature>
<protein>
    <submittedName>
        <fullName evidence="3">Uncharacterized protein</fullName>
    </submittedName>
</protein>
<feature type="region of interest" description="Disordered" evidence="1">
    <location>
        <begin position="96"/>
        <end position="381"/>
    </location>
</feature>
<feature type="compositionally biased region" description="Polar residues" evidence="1">
    <location>
        <begin position="321"/>
        <end position="339"/>
    </location>
</feature>
<reference evidence="3 4" key="1">
    <citation type="journal article" date="2020" name="Mol. Plant">
        <title>The Chromosome-Based Rubber Tree Genome Provides New Insights into Spurge Genome Evolution and Rubber Biosynthesis.</title>
        <authorList>
            <person name="Liu J."/>
            <person name="Shi C."/>
            <person name="Shi C.C."/>
            <person name="Li W."/>
            <person name="Zhang Q.J."/>
            <person name="Zhang Y."/>
            <person name="Li K."/>
            <person name="Lu H.F."/>
            <person name="Shi C."/>
            <person name="Zhu S.T."/>
            <person name="Xiao Z.Y."/>
            <person name="Nan H."/>
            <person name="Yue Y."/>
            <person name="Zhu X.G."/>
            <person name="Wu Y."/>
            <person name="Hong X.N."/>
            <person name="Fan G.Y."/>
            <person name="Tong Y."/>
            <person name="Zhang D."/>
            <person name="Mao C.L."/>
            <person name="Liu Y.L."/>
            <person name="Hao S.J."/>
            <person name="Liu W.Q."/>
            <person name="Lv M.Q."/>
            <person name="Zhang H.B."/>
            <person name="Liu Y."/>
            <person name="Hu-Tang G.R."/>
            <person name="Wang J.P."/>
            <person name="Wang J.H."/>
            <person name="Sun Y.H."/>
            <person name="Ni S.B."/>
            <person name="Chen W.B."/>
            <person name="Zhang X.C."/>
            <person name="Jiao Y.N."/>
            <person name="Eichler E.E."/>
            <person name="Li G.H."/>
            <person name="Liu X."/>
            <person name="Gao L.Z."/>
        </authorList>
    </citation>
    <scope>NUCLEOTIDE SEQUENCE [LARGE SCALE GENOMIC DNA]</scope>
    <source>
        <strain evidence="4">cv. GT1</strain>
        <tissue evidence="3">Leaf</tissue>
    </source>
</reference>
<keyword evidence="2" id="KW-0472">Membrane</keyword>
<accession>A0A6A6K035</accession>
<keyword evidence="2" id="KW-1133">Transmembrane helix</keyword>
<proteinExistence type="predicted"/>
<feature type="transmembrane region" description="Helical" evidence="2">
    <location>
        <begin position="62"/>
        <end position="82"/>
    </location>
</feature>
<evidence type="ECO:0000256" key="2">
    <source>
        <dbReference type="SAM" id="Phobius"/>
    </source>
</evidence>
<keyword evidence="4" id="KW-1185">Reference proteome</keyword>
<dbReference type="Proteomes" id="UP000467840">
    <property type="component" value="Unassembled WGS sequence"/>
</dbReference>
<feature type="transmembrane region" description="Helical" evidence="2">
    <location>
        <begin position="36"/>
        <end position="56"/>
    </location>
</feature>
<feature type="compositionally biased region" description="Polar residues" evidence="1">
    <location>
        <begin position="143"/>
        <end position="161"/>
    </location>
</feature>
<organism evidence="3 4">
    <name type="scientific">Hevea brasiliensis</name>
    <name type="common">Para rubber tree</name>
    <name type="synonym">Siphonia brasiliensis</name>
    <dbReference type="NCBI Taxonomy" id="3981"/>
    <lineage>
        <taxon>Eukaryota</taxon>
        <taxon>Viridiplantae</taxon>
        <taxon>Streptophyta</taxon>
        <taxon>Embryophyta</taxon>
        <taxon>Tracheophyta</taxon>
        <taxon>Spermatophyta</taxon>
        <taxon>Magnoliopsida</taxon>
        <taxon>eudicotyledons</taxon>
        <taxon>Gunneridae</taxon>
        <taxon>Pentapetalae</taxon>
        <taxon>rosids</taxon>
        <taxon>fabids</taxon>
        <taxon>Malpighiales</taxon>
        <taxon>Euphorbiaceae</taxon>
        <taxon>Crotonoideae</taxon>
        <taxon>Micrandreae</taxon>
        <taxon>Hevea</taxon>
    </lineage>
</organism>
<sequence>MPDQASLGLLGDDTSSIGYTLLDSETDTPRRGVREAIILALLLIIAVMSTVLAVVYSANSEALAVFVSVAVVFALAFVGVAIRYAASLRANAVPAEEQQQGASPERSHQPAQEVAQQPGSTPDEAPHRGEAASDDDIAPPRSGSVSQPTTTAPSGIETSPSAADLDRYRSTSQPTAPSPRDDIAPPRSGSVSQPTTTAPSGIETSPSAGAELTRSRSTSQSVAPSSRVANPNRYRSTSQPTAPSPRDDIAPPRSGSVSQPTTTAPSGIETSPSAGAELTRSRSTSQSVAPSSRVANPNRYRSTSQPTAPSPRDDIAPPRSGSVSQPTTTAPSGIETSPSAGAELTRSRSTSQSVAPSSRVANPNRYRSTSQPTAPSPRDDTEFVRYRSTSYPMVPSPGASAASAEGLQQDALHRLTQEIARQLRSTPGTASRRDDIYAQEEDVALAAGSSTDADCVFIRLSPVEWSLLRDNREVAHIREILDGGQAIEAPRLFHCDNKLHVLARDGAIFRIDSASIVPAEYLDSAATLGDA</sequence>
<gene>
    <name evidence="3" type="ORF">GH714_042668</name>
</gene>
<feature type="compositionally biased region" description="Polar residues" evidence="1">
    <location>
        <begin position="281"/>
        <end position="307"/>
    </location>
</feature>
<comment type="caution">
    <text evidence="3">The sequence shown here is derived from an EMBL/GenBank/DDBJ whole genome shotgun (WGS) entry which is preliminary data.</text>
</comment>
<keyword evidence="2" id="KW-0812">Transmembrane</keyword>
<name>A0A6A6K035_HEVBR</name>
<dbReference type="EMBL" id="JAAGAX010000511">
    <property type="protein sequence ID" value="KAF2281844.1"/>
    <property type="molecule type" value="Genomic_DNA"/>
</dbReference>
<feature type="compositionally biased region" description="Polar residues" evidence="1">
    <location>
        <begin position="215"/>
        <end position="241"/>
    </location>
</feature>
<dbReference type="AlphaFoldDB" id="A0A6A6K035"/>
<evidence type="ECO:0000256" key="1">
    <source>
        <dbReference type="SAM" id="MobiDB-lite"/>
    </source>
</evidence>
<evidence type="ECO:0000313" key="3">
    <source>
        <dbReference type="EMBL" id="KAF2281844.1"/>
    </source>
</evidence>